<protein>
    <submittedName>
        <fullName evidence="1">Uncharacterized protein</fullName>
    </submittedName>
</protein>
<evidence type="ECO:0000313" key="1">
    <source>
        <dbReference type="EMBL" id="EFA82466.1"/>
    </source>
</evidence>
<sequence>MGGSEINGEKLEIDVTSKCEECPFVDEYKCLMEGGVYEPATPPEVCCANCNFTNPCQTNIKCPPVDPNKCKEQQGTFTLPDPANGVCCANCTFPCKDIQYPPC</sequence>
<comment type="caution">
    <text evidence="1">The sequence shown here is derived from an EMBL/GenBank/DDBJ whole genome shotgun (WGS) entry which is preliminary data.</text>
</comment>
<dbReference type="RefSeq" id="XP_020434583.1">
    <property type="nucleotide sequence ID" value="XM_020575788.1"/>
</dbReference>
<gene>
    <name evidence="1" type="ORF">PPL_04891</name>
</gene>
<dbReference type="AlphaFoldDB" id="D3B8U8"/>
<accession>D3B8U8</accession>
<dbReference type="GeneID" id="31360378"/>
<proteinExistence type="predicted"/>
<keyword evidence="2" id="KW-1185">Reference proteome</keyword>
<dbReference type="InParanoid" id="D3B8U8"/>
<organism evidence="1 2">
    <name type="scientific">Heterostelium pallidum (strain ATCC 26659 / Pp 5 / PN500)</name>
    <name type="common">Cellular slime mold</name>
    <name type="synonym">Polysphondylium pallidum</name>
    <dbReference type="NCBI Taxonomy" id="670386"/>
    <lineage>
        <taxon>Eukaryota</taxon>
        <taxon>Amoebozoa</taxon>
        <taxon>Evosea</taxon>
        <taxon>Eumycetozoa</taxon>
        <taxon>Dictyostelia</taxon>
        <taxon>Acytosteliales</taxon>
        <taxon>Acytosteliaceae</taxon>
        <taxon>Heterostelium</taxon>
    </lineage>
</organism>
<dbReference type="Proteomes" id="UP000001396">
    <property type="component" value="Unassembled WGS sequence"/>
</dbReference>
<name>D3B8U8_HETP5</name>
<reference evidence="1 2" key="1">
    <citation type="journal article" date="2011" name="Genome Res.">
        <title>Phylogeny-wide analysis of social amoeba genomes highlights ancient origins for complex intercellular communication.</title>
        <authorList>
            <person name="Heidel A.J."/>
            <person name="Lawal H.M."/>
            <person name="Felder M."/>
            <person name="Schilde C."/>
            <person name="Helps N.R."/>
            <person name="Tunggal B."/>
            <person name="Rivero F."/>
            <person name="John U."/>
            <person name="Schleicher M."/>
            <person name="Eichinger L."/>
            <person name="Platzer M."/>
            <person name="Noegel A.A."/>
            <person name="Schaap P."/>
            <person name="Gloeckner G."/>
        </authorList>
    </citation>
    <scope>NUCLEOTIDE SEQUENCE [LARGE SCALE GENOMIC DNA]</scope>
    <source>
        <strain evidence="2">ATCC 26659 / Pp 5 / PN500</strain>
    </source>
</reference>
<evidence type="ECO:0000313" key="2">
    <source>
        <dbReference type="Proteomes" id="UP000001396"/>
    </source>
</evidence>
<dbReference type="EMBL" id="ADBJ01000020">
    <property type="protein sequence ID" value="EFA82466.1"/>
    <property type="molecule type" value="Genomic_DNA"/>
</dbReference>